<feature type="domain" description="SUEL-type lectin" evidence="3">
    <location>
        <begin position="331"/>
        <end position="407"/>
    </location>
</feature>
<dbReference type="AlphaFoldDB" id="A0A0C2GM89"/>
<dbReference type="Pfam" id="PF02140">
    <property type="entry name" value="SUEL_Lectin"/>
    <property type="match status" value="2"/>
</dbReference>
<keyword evidence="5" id="KW-1185">Reference proteome</keyword>
<dbReference type="InterPro" id="IPR016186">
    <property type="entry name" value="C-type_lectin-like/link_sf"/>
</dbReference>
<accession>A0A0C2GM89</accession>
<dbReference type="PROSITE" id="PS01186">
    <property type="entry name" value="EGF_2"/>
    <property type="match status" value="2"/>
</dbReference>
<feature type="domain" description="SUEL-type lectin" evidence="3">
    <location>
        <begin position="206"/>
        <end position="282"/>
    </location>
</feature>
<dbReference type="InterPro" id="IPR016187">
    <property type="entry name" value="CTDL_fold"/>
</dbReference>
<dbReference type="InterPro" id="IPR000742">
    <property type="entry name" value="EGF"/>
</dbReference>
<gene>
    <name evidence="4" type="ORF">ANCDUO_07384</name>
</gene>
<dbReference type="InterPro" id="IPR018378">
    <property type="entry name" value="C-type_lectin_CS"/>
</dbReference>
<evidence type="ECO:0000259" key="2">
    <source>
        <dbReference type="PROSITE" id="PS50041"/>
    </source>
</evidence>
<dbReference type="PROSITE" id="PS00615">
    <property type="entry name" value="C_TYPE_LECTIN_1"/>
    <property type="match status" value="1"/>
</dbReference>
<dbReference type="CDD" id="cd22840">
    <property type="entry name" value="Gal_Rha_Lectin_LAT2"/>
    <property type="match status" value="2"/>
</dbReference>
<evidence type="ECO:0000256" key="1">
    <source>
        <dbReference type="ARBA" id="ARBA00023157"/>
    </source>
</evidence>
<feature type="domain" description="C-type lectin" evidence="2">
    <location>
        <begin position="1"/>
        <end position="131"/>
    </location>
</feature>
<dbReference type="Gene3D" id="2.60.120.740">
    <property type="match status" value="2"/>
</dbReference>
<sequence>MEHCYSFNEQPMKWVDAAKFCEDNGKVLALTETDDDQTFYAGYIQGMLSATKAWKPGVTGVWTSVRSLPNGSEPAWVAFPGSYVVDRQCWQPGEPNIYPSYDEVCVSLQQETMYRNWMSQSCDALNYVVCKRKAVDQEVCVSLQQETMYRNWMSQSCDALNYVVCKRKAVDQAASQKRLAQCICPEGYGGLRCEQRTGDELAQNISCTTVPFEFACRNGGTIHVEYASYGAVEGYACSRNMLSVKQTCSNPNSLKTITNKCEGLTYCSIPKLTDVFPETPCPVLDELYLHYRFTCSEAASQKRLAQCICPEGYGGLRCEQRTGDELSQNISCATVPFEFACRNGGTIHVEYASYGAVEGYACSRNMLSVKQTCSNPNSLKTITNKCEGLTYCSIPKLTDVFPETPCPVLDELYLHYRFTCSQGMEMIRSWS</sequence>
<dbReference type="PROSITE" id="PS50228">
    <property type="entry name" value="SUEL_LECTIN"/>
    <property type="match status" value="2"/>
</dbReference>
<organism evidence="4 5">
    <name type="scientific">Ancylostoma duodenale</name>
    <dbReference type="NCBI Taxonomy" id="51022"/>
    <lineage>
        <taxon>Eukaryota</taxon>
        <taxon>Metazoa</taxon>
        <taxon>Ecdysozoa</taxon>
        <taxon>Nematoda</taxon>
        <taxon>Chromadorea</taxon>
        <taxon>Rhabditida</taxon>
        <taxon>Rhabditina</taxon>
        <taxon>Rhabditomorpha</taxon>
        <taxon>Strongyloidea</taxon>
        <taxon>Ancylostomatidae</taxon>
        <taxon>Ancylostomatinae</taxon>
        <taxon>Ancylostoma</taxon>
    </lineage>
</organism>
<evidence type="ECO:0000313" key="4">
    <source>
        <dbReference type="EMBL" id="KIH62335.1"/>
    </source>
</evidence>
<dbReference type="OrthoDB" id="5797898at2759"/>
<dbReference type="EMBL" id="KN729393">
    <property type="protein sequence ID" value="KIH62335.1"/>
    <property type="molecule type" value="Genomic_DNA"/>
</dbReference>
<dbReference type="PROSITE" id="PS00022">
    <property type="entry name" value="EGF_1"/>
    <property type="match status" value="2"/>
</dbReference>
<name>A0A0C2GM89_9BILA</name>
<dbReference type="Pfam" id="PF00059">
    <property type="entry name" value="Lectin_C"/>
    <property type="match status" value="1"/>
</dbReference>
<reference evidence="4 5" key="1">
    <citation type="submission" date="2013-12" db="EMBL/GenBank/DDBJ databases">
        <title>Draft genome of the parsitic nematode Ancylostoma duodenale.</title>
        <authorList>
            <person name="Mitreva M."/>
        </authorList>
    </citation>
    <scope>NUCLEOTIDE SEQUENCE [LARGE SCALE GENOMIC DNA]</scope>
    <source>
        <strain evidence="4 5">Zhejiang</strain>
    </source>
</reference>
<dbReference type="InterPro" id="IPR043159">
    <property type="entry name" value="Lectin_gal-bd_sf"/>
</dbReference>
<keyword evidence="1" id="KW-1015">Disulfide bond</keyword>
<dbReference type="Proteomes" id="UP000054047">
    <property type="component" value="Unassembled WGS sequence"/>
</dbReference>
<dbReference type="GO" id="GO:0030246">
    <property type="term" value="F:carbohydrate binding"/>
    <property type="evidence" value="ECO:0007669"/>
    <property type="project" value="InterPro"/>
</dbReference>
<proteinExistence type="predicted"/>
<dbReference type="CDD" id="cd00037">
    <property type="entry name" value="CLECT"/>
    <property type="match status" value="1"/>
</dbReference>
<dbReference type="Gene3D" id="3.10.100.10">
    <property type="entry name" value="Mannose-Binding Protein A, subunit A"/>
    <property type="match status" value="1"/>
</dbReference>
<dbReference type="PROSITE" id="PS50041">
    <property type="entry name" value="C_TYPE_LECTIN_2"/>
    <property type="match status" value="1"/>
</dbReference>
<dbReference type="InterPro" id="IPR001304">
    <property type="entry name" value="C-type_lectin-like"/>
</dbReference>
<dbReference type="PANTHER" id="PTHR46780">
    <property type="entry name" value="PROTEIN EVA-1"/>
    <property type="match status" value="1"/>
</dbReference>
<evidence type="ECO:0000259" key="3">
    <source>
        <dbReference type="PROSITE" id="PS50228"/>
    </source>
</evidence>
<dbReference type="SUPFAM" id="SSF56436">
    <property type="entry name" value="C-type lectin-like"/>
    <property type="match status" value="1"/>
</dbReference>
<protein>
    <submittedName>
        <fullName evidence="4">Lectin C-type domain protein</fullName>
    </submittedName>
</protein>
<dbReference type="InterPro" id="IPR000922">
    <property type="entry name" value="Lectin_gal-bd_dom"/>
</dbReference>
<dbReference type="SMART" id="SM00034">
    <property type="entry name" value="CLECT"/>
    <property type="match status" value="1"/>
</dbReference>
<evidence type="ECO:0000313" key="5">
    <source>
        <dbReference type="Proteomes" id="UP000054047"/>
    </source>
</evidence>